<evidence type="ECO:0000256" key="1">
    <source>
        <dbReference type="SAM" id="Phobius"/>
    </source>
</evidence>
<reference evidence="2 3" key="1">
    <citation type="submission" date="2011-04" db="EMBL/GenBank/DDBJ databases">
        <title>The Genome Sequence of Clostridium citroniae WAL-19142.</title>
        <authorList>
            <consortium name="The Broad Institute Genome Sequencing Platform"/>
            <person name="Earl A."/>
            <person name="Ward D."/>
            <person name="Feldgarden M."/>
            <person name="Gevers D."/>
            <person name="Warren Y.A."/>
            <person name="Tyrrell K.L."/>
            <person name="Citron D.M."/>
            <person name="Goldstein E.J."/>
            <person name="Daigneault M."/>
            <person name="Allen-Vercoe E."/>
            <person name="Young S.K."/>
            <person name="Zeng Q."/>
            <person name="Gargeya S."/>
            <person name="Fitzgerald M."/>
            <person name="Haas B."/>
            <person name="Abouelleil A."/>
            <person name="Alvarado L."/>
            <person name="Arachchi H.M."/>
            <person name="Berlin A."/>
            <person name="Brown A."/>
            <person name="Chapman S.B."/>
            <person name="Chen Z."/>
            <person name="Dunbar C."/>
            <person name="Freedman E."/>
            <person name="Gearin G."/>
            <person name="Gellesch M."/>
            <person name="Goldberg J."/>
            <person name="Griggs A."/>
            <person name="Gujja S."/>
            <person name="Heilman E.R."/>
            <person name="Heiman D."/>
            <person name="Howarth C."/>
            <person name="Larson L."/>
            <person name="Lui A."/>
            <person name="MacDonald P.J."/>
            <person name="Mehta T."/>
            <person name="Montmayeur A."/>
            <person name="Murphy C."/>
            <person name="Neiman D."/>
            <person name="Pearson M."/>
            <person name="Priest M."/>
            <person name="Roberts A."/>
            <person name="Saif S."/>
            <person name="Shea T."/>
            <person name="Shenoy N."/>
            <person name="Sisk P."/>
            <person name="Stolte C."/>
            <person name="Sykes S."/>
            <person name="White J."/>
            <person name="Yandava C."/>
            <person name="Wortman J."/>
            <person name="Nusbaum C."/>
            <person name="Birren B."/>
        </authorList>
    </citation>
    <scope>NUCLEOTIDE SEQUENCE [LARGE SCALE GENOMIC DNA]</scope>
    <source>
        <strain evidence="2 3">WAL-19142</strain>
    </source>
</reference>
<evidence type="ECO:0008006" key="4">
    <source>
        <dbReference type="Google" id="ProtNLM"/>
    </source>
</evidence>
<organism evidence="2 3">
    <name type="scientific">[Clostridium] citroniae WAL-19142</name>
    <dbReference type="NCBI Taxonomy" id="742734"/>
    <lineage>
        <taxon>Bacteria</taxon>
        <taxon>Bacillati</taxon>
        <taxon>Bacillota</taxon>
        <taxon>Clostridia</taxon>
        <taxon>Lachnospirales</taxon>
        <taxon>Lachnospiraceae</taxon>
        <taxon>Enterocloster</taxon>
    </lineage>
</organism>
<dbReference type="PATRIC" id="fig|742734.4.peg.3108"/>
<keyword evidence="1" id="KW-0812">Transmembrane</keyword>
<comment type="caution">
    <text evidence="2">The sequence shown here is derived from an EMBL/GenBank/DDBJ whole genome shotgun (WGS) entry which is preliminary data.</text>
</comment>
<accession>A0A0J9ESL3</accession>
<keyword evidence="1" id="KW-0472">Membrane</keyword>
<keyword evidence="1" id="KW-1133">Transmembrane helix</keyword>
<evidence type="ECO:0000313" key="3">
    <source>
        <dbReference type="Proteomes" id="UP000037392"/>
    </source>
</evidence>
<feature type="transmembrane region" description="Helical" evidence="1">
    <location>
        <begin position="94"/>
        <end position="114"/>
    </location>
</feature>
<dbReference type="Proteomes" id="UP000037392">
    <property type="component" value="Unassembled WGS sequence"/>
</dbReference>
<gene>
    <name evidence="2" type="ORF">HMPREF9470_02904</name>
</gene>
<dbReference type="RefSeq" id="WP_242849255.1">
    <property type="nucleotide sequence ID" value="NZ_KQ235878.1"/>
</dbReference>
<proteinExistence type="predicted"/>
<dbReference type="GeneID" id="93163396"/>
<evidence type="ECO:0000313" key="2">
    <source>
        <dbReference type="EMBL" id="KMW18800.1"/>
    </source>
</evidence>
<sequence>MGDYNKDSEQDKFIDNLLQEISGYSDQDLLDEFEAACNLNVPQLSSEPSPDEFEKIWARIQEERAEAENSDERTEPADSRHNKIIKGRFGWKRLAAIGLIACLMAGGGCMVAMGTKSYFYRERKDTIVDNNYIFNNDMNKVAVNGEEEAYALIEEKLNIKPMKLSYMPTDMRFIDVQTGEGFVHMKFTCEDKSIYFIQSKYDKSVSYNFKSDSTIEEEIGVYNKWLRMDLDIKKEIHLDNRVTYETSIITNGASYRLIGMVEEEEFQKMVEGLSL</sequence>
<name>A0A0J9ESL3_9FIRM</name>
<protein>
    <recommendedName>
        <fullName evidence="4">DUF4367 domain-containing protein</fullName>
    </recommendedName>
</protein>
<dbReference type="AlphaFoldDB" id="A0A0J9ESL3"/>
<dbReference type="EMBL" id="ADLK01000022">
    <property type="protein sequence ID" value="KMW18800.1"/>
    <property type="molecule type" value="Genomic_DNA"/>
</dbReference>